<evidence type="ECO:0000313" key="14">
    <source>
        <dbReference type="EMBL" id="KRZ99314.1"/>
    </source>
</evidence>
<evidence type="ECO:0000313" key="15">
    <source>
        <dbReference type="Proteomes" id="UP000054251"/>
    </source>
</evidence>
<keyword evidence="7" id="KW-0624">Polysaccharide degradation</keyword>
<dbReference type="GO" id="GO:0006516">
    <property type="term" value="P:glycoprotein catabolic process"/>
    <property type="evidence" value="ECO:0007669"/>
    <property type="project" value="TreeGrafter"/>
</dbReference>
<dbReference type="GO" id="GO:0000272">
    <property type="term" value="P:polysaccharide catabolic process"/>
    <property type="evidence" value="ECO:0007669"/>
    <property type="project" value="UniProtKB-KW"/>
</dbReference>
<feature type="domain" description="Glycoside hydrolase family 2 immunoglobulin-like beta-sandwich" evidence="11">
    <location>
        <begin position="193"/>
        <end position="298"/>
    </location>
</feature>
<dbReference type="AlphaFoldDB" id="A0A0V1PT41"/>
<dbReference type="EMBL" id="LMYN01000154">
    <property type="protein sequence ID" value="KRZ99314.1"/>
    <property type="molecule type" value="Genomic_DNA"/>
</dbReference>
<keyword evidence="4" id="KW-0378">Hydrolase</keyword>
<evidence type="ECO:0000256" key="9">
    <source>
        <dbReference type="ARBA" id="ARBA00041069"/>
    </source>
</evidence>
<evidence type="ECO:0000256" key="6">
    <source>
        <dbReference type="ARBA" id="ARBA00023295"/>
    </source>
</evidence>
<keyword evidence="6" id="KW-0326">Glycosidase</keyword>
<dbReference type="Gene3D" id="2.60.120.260">
    <property type="entry name" value="Galactose-binding domain-like"/>
    <property type="match status" value="1"/>
</dbReference>
<reference evidence="14 15" key="1">
    <citation type="submission" date="2015-11" db="EMBL/GenBank/DDBJ databases">
        <title>The genome of Debaryomyces fabryi.</title>
        <authorList>
            <person name="Tafer H."/>
            <person name="Lopandic K."/>
        </authorList>
    </citation>
    <scope>NUCLEOTIDE SEQUENCE [LARGE SCALE GENOMIC DNA]</scope>
    <source>
        <strain evidence="14 15">CBS 789</strain>
    </source>
</reference>
<dbReference type="Pfam" id="PF00703">
    <property type="entry name" value="Glyco_hydro_2"/>
    <property type="match status" value="1"/>
</dbReference>
<evidence type="ECO:0000256" key="1">
    <source>
        <dbReference type="ARBA" id="ARBA00000829"/>
    </source>
</evidence>
<dbReference type="Pfam" id="PF22666">
    <property type="entry name" value="Glyco_hydro_2_N2"/>
    <property type="match status" value="1"/>
</dbReference>
<evidence type="ECO:0000256" key="5">
    <source>
        <dbReference type="ARBA" id="ARBA00023277"/>
    </source>
</evidence>
<dbReference type="SUPFAM" id="SSF49303">
    <property type="entry name" value="beta-Galactosidase/glucuronidase domain"/>
    <property type="match status" value="3"/>
</dbReference>
<dbReference type="EC" id="3.2.1.25" evidence="3"/>
<dbReference type="InterPro" id="IPR054593">
    <property type="entry name" value="Beta-mannosidase-like_N2"/>
</dbReference>
<evidence type="ECO:0000259" key="12">
    <source>
        <dbReference type="Pfam" id="PF17786"/>
    </source>
</evidence>
<dbReference type="Pfam" id="PF17786">
    <property type="entry name" value="Mannosidase_ig"/>
    <property type="match status" value="1"/>
</dbReference>
<evidence type="ECO:0000256" key="10">
    <source>
        <dbReference type="ARBA" id="ARBA00041614"/>
    </source>
</evidence>
<protein>
    <recommendedName>
        <fullName evidence="9">Beta-mannosidase B</fullName>
        <ecNumber evidence="3">3.2.1.25</ecNumber>
    </recommendedName>
    <alternativeName>
        <fullName evidence="10">Mannanase B</fullName>
    </alternativeName>
</protein>
<sequence length="845" mass="97233">MTTASQTSYKTLLKWSYRQSSKDSAKWKPCLTKTSGNQIHTDLLNNGEIPDPFIDTNEREVQWVGEEDWEYKTDFNGGIGKKRELVFEGLDTFATIYLNDKQILTTANMFRTYKFDVTDCLQQLNELRIVFKSALKQSRALEEKHGKLTCFNGETSRVHARKAQYHYGWDWGPLLLTCGPWKPVKLVTYSVAKINDFYVKPSVDENLQADLSFEVEVESISEDCQLLVEIFSPTGKLIKTIKESASKSKTYSFNLIKLEDPELWYPKGYGGQPLYKFVAKLHQSDQIFDSVESEVGIRRARLVQEPVKGQDGSSFYFEVNNIPIFCNGSNWIPSHSFSCSLTEDDYIDLIRLADEGNQNMIRVWGGGFYENDILYKQCDRLGILVWQDFMFGCAIYPGYKEFIDNVTHEVTDQLKRLRNYCSIVFYVGNNEDYQVAEDLYKKKTFTNEELPAKTLYEHILPDMVSKLTSGVGYQFGSPISPNKGVPTTDTTEGDIHQWNVWHGTQEKYQDWGKLVGRFVSEFGMLAFPDIKTLKECITEEKQLYPQLETMDHHNKSIGFERRLALYVMENFLVSSMALPDWIYITQLMQSDCLAYAYRNWKREWGSTNVRKCGGALVWQINDCWPVTSWAIIDFYHRPKLAYYAIKRECQPLVLGIYRTETRQRQPGEPDLEKQAPLHDYAPREYTIDIWGVNSTLQEFSGTLEVEIYHCETGELVLKLPKSKITLKPNQTTELVTKTKIDSNKLVVHAKLVDSAGKLVSNTSDWPQPLKHISWPKHTKVDVSIPENGTIKLSTNHPVKGVALNIEGDYFLHDNSVDLLPNSDHYIKVDNLKVDDVAKISLNYLK</sequence>
<dbReference type="PANTHER" id="PTHR43730">
    <property type="entry name" value="BETA-MANNOSIDASE"/>
    <property type="match status" value="1"/>
</dbReference>
<feature type="domain" description="Beta-mannosidase-like galactose-binding" evidence="13">
    <location>
        <begin position="15"/>
        <end position="182"/>
    </location>
</feature>
<evidence type="ECO:0000256" key="4">
    <source>
        <dbReference type="ARBA" id="ARBA00022801"/>
    </source>
</evidence>
<keyword evidence="15" id="KW-1185">Reference proteome</keyword>
<comment type="similarity">
    <text evidence="8">Belongs to the glycosyl hydrolase 2 family. Beta-mannosidase B subfamily.</text>
</comment>
<evidence type="ECO:0000256" key="7">
    <source>
        <dbReference type="ARBA" id="ARBA00023326"/>
    </source>
</evidence>
<dbReference type="OrthoDB" id="2866996at2759"/>
<dbReference type="SUPFAM" id="SSF49785">
    <property type="entry name" value="Galactose-binding domain-like"/>
    <property type="match status" value="1"/>
</dbReference>
<keyword evidence="5" id="KW-0119">Carbohydrate metabolism</keyword>
<dbReference type="SUPFAM" id="SSF51445">
    <property type="entry name" value="(Trans)glycosidases"/>
    <property type="match status" value="1"/>
</dbReference>
<dbReference type="FunFam" id="3.20.20.80:FF:000050">
    <property type="entry name" value="Beta-mannosidase B"/>
    <property type="match status" value="1"/>
</dbReference>
<comment type="caution">
    <text evidence="14">The sequence shown here is derived from an EMBL/GenBank/DDBJ whole genome shotgun (WGS) entry which is preliminary data.</text>
</comment>
<comment type="pathway">
    <text evidence="2">Glycan metabolism; N-glycan degradation.</text>
</comment>
<dbReference type="PANTHER" id="PTHR43730:SF1">
    <property type="entry name" value="BETA-MANNOSIDASE"/>
    <property type="match status" value="1"/>
</dbReference>
<dbReference type="Proteomes" id="UP000054251">
    <property type="component" value="Unassembled WGS sequence"/>
</dbReference>
<dbReference type="Gene3D" id="3.20.20.80">
    <property type="entry name" value="Glycosidases"/>
    <property type="match status" value="1"/>
</dbReference>
<evidence type="ECO:0000256" key="3">
    <source>
        <dbReference type="ARBA" id="ARBA00012754"/>
    </source>
</evidence>
<feature type="domain" description="Mannosidase Ig/CBM-like" evidence="12">
    <location>
        <begin position="686"/>
        <end position="771"/>
    </location>
</feature>
<evidence type="ECO:0000256" key="8">
    <source>
        <dbReference type="ARBA" id="ARBA00038429"/>
    </source>
</evidence>
<dbReference type="InterPro" id="IPR006102">
    <property type="entry name" value="Ig-like_GH2"/>
</dbReference>
<proteinExistence type="inferred from homology"/>
<dbReference type="InterPro" id="IPR013783">
    <property type="entry name" value="Ig-like_fold"/>
</dbReference>
<dbReference type="GeneID" id="26841946"/>
<comment type="catalytic activity">
    <reaction evidence="1">
        <text>Hydrolysis of terminal, non-reducing beta-D-mannose residues in beta-D-mannosides.</text>
        <dbReference type="EC" id="3.2.1.25"/>
    </reaction>
</comment>
<dbReference type="GO" id="GO:0004567">
    <property type="term" value="F:beta-mannosidase activity"/>
    <property type="evidence" value="ECO:0007669"/>
    <property type="project" value="UniProtKB-EC"/>
</dbReference>
<organism evidence="14 15">
    <name type="scientific">Debaryomyces fabryi</name>
    <dbReference type="NCBI Taxonomy" id="58627"/>
    <lineage>
        <taxon>Eukaryota</taxon>
        <taxon>Fungi</taxon>
        <taxon>Dikarya</taxon>
        <taxon>Ascomycota</taxon>
        <taxon>Saccharomycotina</taxon>
        <taxon>Pichiomycetes</taxon>
        <taxon>Debaryomycetaceae</taxon>
        <taxon>Debaryomyces</taxon>
    </lineage>
</organism>
<dbReference type="InterPro" id="IPR036156">
    <property type="entry name" value="Beta-gal/glucu_dom_sf"/>
</dbReference>
<name>A0A0V1PT41_9ASCO</name>
<evidence type="ECO:0000259" key="11">
    <source>
        <dbReference type="Pfam" id="PF00703"/>
    </source>
</evidence>
<gene>
    <name evidence="14" type="ORF">AC631_04937</name>
</gene>
<dbReference type="InterPro" id="IPR050887">
    <property type="entry name" value="Beta-mannosidase_GH2"/>
</dbReference>
<evidence type="ECO:0000259" key="13">
    <source>
        <dbReference type="Pfam" id="PF22666"/>
    </source>
</evidence>
<dbReference type="InterPro" id="IPR041447">
    <property type="entry name" value="Mannosidase_ig"/>
</dbReference>
<accession>A0A0V1PT41</accession>
<evidence type="ECO:0000256" key="2">
    <source>
        <dbReference type="ARBA" id="ARBA00004740"/>
    </source>
</evidence>
<dbReference type="InterPro" id="IPR017853">
    <property type="entry name" value="GH"/>
</dbReference>
<dbReference type="Gene3D" id="2.60.40.10">
    <property type="entry name" value="Immunoglobulins"/>
    <property type="match status" value="1"/>
</dbReference>
<dbReference type="InterPro" id="IPR008979">
    <property type="entry name" value="Galactose-bd-like_sf"/>
</dbReference>
<dbReference type="RefSeq" id="XP_015465417.1">
    <property type="nucleotide sequence ID" value="XM_015613766.1"/>
</dbReference>